<sequence>MISNYLRITPVTKDCRVEFSYLYVWNEPYEVVDARFFIFGLNREKTIRNLKLFVYKLWYINPDVCSNELCEYVVNIVKRKSSTGIFITESDVYKLIYSIFDSDLPSNIGSIVKTRDGNNKTTKIVEWKNNLNGLLVIDSKRISEIRKCKDINKEMTKEYKKIKLKYMKNCIDKVGKDDKLQVIEATIDSLREDKESATIKDISDFSGIGYLTTRKYIDLMADRLDFIDGFKVIRNQHKETSDNTISELLKYKDELIKSNIKLSKMSLHKISGISRPTIDKHWSIIKNK</sequence>
<organism evidence="1 2">
    <name type="scientific">Flavobacterium phage vB_FspP_elemoA_7-9A</name>
    <dbReference type="NCBI Taxonomy" id="2743781"/>
    <lineage>
        <taxon>Viruses</taxon>
        <taxon>Duplodnaviria</taxon>
        <taxon>Heunggongvirae</taxon>
        <taxon>Uroviricota</taxon>
        <taxon>Caudoviricetes</taxon>
        <taxon>Elemovirus</taxon>
        <taxon>Elemovirus elemoA</taxon>
    </lineage>
</organism>
<proteinExistence type="predicted"/>
<reference evidence="1 2" key="1">
    <citation type="submission" date="2020-05" db="EMBL/GenBank/DDBJ databases">
        <title>Genomics and ecology of novel Flavobacterium phages from the Baltic Sea.</title>
        <authorList>
            <person name="Hoetzinger M."/>
            <person name="Nilsson E."/>
            <person name="Holmfeldt K."/>
        </authorList>
    </citation>
    <scope>NUCLEOTIDE SEQUENCE [LARGE SCALE GENOMIC DNA]</scope>
</reference>
<keyword evidence="2" id="KW-1185">Reference proteome</keyword>
<evidence type="ECO:0000313" key="2">
    <source>
        <dbReference type="Proteomes" id="UP000510645"/>
    </source>
</evidence>
<protein>
    <submittedName>
        <fullName evidence="1">Uncharacterized protein</fullName>
    </submittedName>
</protein>
<accession>A0A7D5FU25</accession>
<gene>
    <name evidence="1" type="ORF">elemo79Aphanotate_54</name>
</gene>
<name>A0A7D5FU25_9CAUD</name>
<evidence type="ECO:0000313" key="1">
    <source>
        <dbReference type="EMBL" id="QLF85248.1"/>
    </source>
</evidence>
<dbReference type="Proteomes" id="UP000510645">
    <property type="component" value="Segment"/>
</dbReference>
<dbReference type="EMBL" id="MT497017">
    <property type="protein sequence ID" value="QLF85248.1"/>
    <property type="molecule type" value="Genomic_DNA"/>
</dbReference>